<evidence type="ECO:0000256" key="1">
    <source>
        <dbReference type="SAM" id="MobiDB-lite"/>
    </source>
</evidence>
<reference evidence="2 3" key="1">
    <citation type="journal article" date="2023" name="Plants (Basel)">
        <title>Bridging the Gap: Combining Genomics and Transcriptomics Approaches to Understand Stylosanthes scabra, an Orphan Legume from the Brazilian Caatinga.</title>
        <authorList>
            <person name="Ferreira-Neto J.R.C."/>
            <person name="da Silva M.D."/>
            <person name="Binneck E."/>
            <person name="de Melo N.F."/>
            <person name="da Silva R.H."/>
            <person name="de Melo A.L.T.M."/>
            <person name="Pandolfi V."/>
            <person name="Bustamante F.O."/>
            <person name="Brasileiro-Vidal A.C."/>
            <person name="Benko-Iseppon A.M."/>
        </authorList>
    </citation>
    <scope>NUCLEOTIDE SEQUENCE [LARGE SCALE GENOMIC DNA]</scope>
    <source>
        <tissue evidence="2">Leaves</tissue>
    </source>
</reference>
<evidence type="ECO:0000313" key="3">
    <source>
        <dbReference type="Proteomes" id="UP001341840"/>
    </source>
</evidence>
<evidence type="ECO:0000313" key="2">
    <source>
        <dbReference type="EMBL" id="MED6109001.1"/>
    </source>
</evidence>
<name>A0ABU6QC24_9FABA</name>
<evidence type="ECO:0008006" key="4">
    <source>
        <dbReference type="Google" id="ProtNLM"/>
    </source>
</evidence>
<sequence>MQTKFILPASAEKWVIQTIRDAWKRFKTKLKQKHFDPYDNYDDMVKNRPLRVPKDQFVKLLLYWGHPTIQERSQRNKNNRKQQKFPHRMGPVNFARVQASLRNSKGTTEEPQRFEVFIATRTNRKRKEIDEGTQTAITQQQQQSEEINGLRSLVKQLLLRSEPNMRPEELDAMLQHAHNSPIDANSGHGSHHVRNVSTVRC</sequence>
<feature type="region of interest" description="Disordered" evidence="1">
    <location>
        <begin position="180"/>
        <end position="201"/>
    </location>
</feature>
<accession>A0ABU6QC24</accession>
<dbReference type="EMBL" id="JASCZI010000120">
    <property type="protein sequence ID" value="MED6109001.1"/>
    <property type="molecule type" value="Genomic_DNA"/>
</dbReference>
<dbReference type="InterPro" id="IPR004252">
    <property type="entry name" value="Probable_transposase_24"/>
</dbReference>
<dbReference type="Pfam" id="PF03004">
    <property type="entry name" value="Transposase_24"/>
    <property type="match status" value="1"/>
</dbReference>
<keyword evidence="3" id="KW-1185">Reference proteome</keyword>
<dbReference type="PANTHER" id="PTHR33144:SF16">
    <property type="entry name" value="OS02G0129000 PROTEIN"/>
    <property type="match status" value="1"/>
</dbReference>
<proteinExistence type="predicted"/>
<organism evidence="2 3">
    <name type="scientific">Stylosanthes scabra</name>
    <dbReference type="NCBI Taxonomy" id="79078"/>
    <lineage>
        <taxon>Eukaryota</taxon>
        <taxon>Viridiplantae</taxon>
        <taxon>Streptophyta</taxon>
        <taxon>Embryophyta</taxon>
        <taxon>Tracheophyta</taxon>
        <taxon>Spermatophyta</taxon>
        <taxon>Magnoliopsida</taxon>
        <taxon>eudicotyledons</taxon>
        <taxon>Gunneridae</taxon>
        <taxon>Pentapetalae</taxon>
        <taxon>rosids</taxon>
        <taxon>fabids</taxon>
        <taxon>Fabales</taxon>
        <taxon>Fabaceae</taxon>
        <taxon>Papilionoideae</taxon>
        <taxon>50 kb inversion clade</taxon>
        <taxon>dalbergioids sensu lato</taxon>
        <taxon>Dalbergieae</taxon>
        <taxon>Pterocarpus clade</taxon>
        <taxon>Stylosanthes</taxon>
    </lineage>
</organism>
<gene>
    <name evidence="2" type="ORF">PIB30_029475</name>
</gene>
<comment type="caution">
    <text evidence="2">The sequence shown here is derived from an EMBL/GenBank/DDBJ whole genome shotgun (WGS) entry which is preliminary data.</text>
</comment>
<protein>
    <recommendedName>
        <fullName evidence="4">Transposase</fullName>
    </recommendedName>
</protein>
<dbReference type="PANTHER" id="PTHR33144">
    <property type="entry name" value="OS10G0409366 PROTEIN-RELATED"/>
    <property type="match status" value="1"/>
</dbReference>
<dbReference type="Proteomes" id="UP001341840">
    <property type="component" value="Unassembled WGS sequence"/>
</dbReference>